<feature type="domain" description="Endonuclease/exonuclease/phosphatase" evidence="2">
    <location>
        <begin position="117"/>
        <end position="361"/>
    </location>
</feature>
<dbReference type="STRING" id="46506.AA415_00293"/>
<keyword evidence="4" id="KW-1185">Reference proteome</keyword>
<dbReference type="GO" id="GO:0004519">
    <property type="term" value="F:endonuclease activity"/>
    <property type="evidence" value="ECO:0007669"/>
    <property type="project" value="UniProtKB-KW"/>
</dbReference>
<dbReference type="GO" id="GO:0006506">
    <property type="term" value="P:GPI anchor biosynthetic process"/>
    <property type="evidence" value="ECO:0007669"/>
    <property type="project" value="TreeGrafter"/>
</dbReference>
<keyword evidence="3" id="KW-0269">Exonuclease</keyword>
<dbReference type="Pfam" id="PF03372">
    <property type="entry name" value="Exo_endo_phos"/>
    <property type="match status" value="1"/>
</dbReference>
<dbReference type="PANTHER" id="PTHR14859:SF15">
    <property type="entry name" value="ENDONUCLEASE_EXONUCLEASE_PHOSPHATASE DOMAIN-CONTAINING PROTEIN"/>
    <property type="match status" value="1"/>
</dbReference>
<feature type="transmembrane region" description="Helical" evidence="1">
    <location>
        <begin position="70"/>
        <end position="92"/>
    </location>
</feature>
<keyword evidence="1" id="KW-0812">Transmembrane</keyword>
<evidence type="ECO:0000259" key="2">
    <source>
        <dbReference type="Pfam" id="PF03372"/>
    </source>
</evidence>
<dbReference type="PANTHER" id="PTHR14859">
    <property type="entry name" value="CALCOFLUOR WHITE HYPERSENSITIVE PROTEIN PRECURSOR"/>
    <property type="match status" value="1"/>
</dbReference>
<accession>A0A108TD60</accession>
<keyword evidence="3" id="KW-0540">Nuclease</keyword>
<dbReference type="PATRIC" id="fig|46506.5.peg.312"/>
<dbReference type="InterPro" id="IPR005135">
    <property type="entry name" value="Endo/exonuclease/phosphatase"/>
</dbReference>
<dbReference type="Gene3D" id="3.60.10.10">
    <property type="entry name" value="Endonuclease/exonuclease/phosphatase"/>
    <property type="match status" value="1"/>
</dbReference>
<keyword evidence="1" id="KW-1133">Transmembrane helix</keyword>
<keyword evidence="3" id="KW-0255">Endonuclease</keyword>
<feature type="transmembrane region" description="Helical" evidence="1">
    <location>
        <begin position="9"/>
        <end position="29"/>
    </location>
</feature>
<reference evidence="3 4" key="1">
    <citation type="journal article" date="2016" name="BMC Genomics">
        <title>Type VI secretion systems of human gut Bacteroidales segregate into three genetic architectures, two of which are contained on mobile genetic elements.</title>
        <authorList>
            <person name="Coyne M.J."/>
            <person name="Roelofs K.G."/>
            <person name="Comstock L.E."/>
        </authorList>
    </citation>
    <scope>NUCLEOTIDE SEQUENCE [LARGE SCALE GENOMIC DNA]</scope>
    <source>
        <strain evidence="3 4">CL09T03C01</strain>
    </source>
</reference>
<evidence type="ECO:0000313" key="4">
    <source>
        <dbReference type="Proteomes" id="UP000056419"/>
    </source>
</evidence>
<comment type="caution">
    <text evidence="3">The sequence shown here is derived from an EMBL/GenBank/DDBJ whole genome shotgun (WGS) entry which is preliminary data.</text>
</comment>
<feature type="transmembrane region" description="Helical" evidence="1">
    <location>
        <begin position="41"/>
        <end position="63"/>
    </location>
</feature>
<organism evidence="3 4">
    <name type="scientific">Bacteroides stercoris</name>
    <dbReference type="NCBI Taxonomy" id="46506"/>
    <lineage>
        <taxon>Bacteria</taxon>
        <taxon>Pseudomonadati</taxon>
        <taxon>Bacteroidota</taxon>
        <taxon>Bacteroidia</taxon>
        <taxon>Bacteroidales</taxon>
        <taxon>Bacteroidaceae</taxon>
        <taxon>Bacteroides</taxon>
    </lineage>
</organism>
<dbReference type="GO" id="GO:0004527">
    <property type="term" value="F:exonuclease activity"/>
    <property type="evidence" value="ECO:0007669"/>
    <property type="project" value="UniProtKB-KW"/>
</dbReference>
<evidence type="ECO:0000313" key="3">
    <source>
        <dbReference type="EMBL" id="KWR57752.1"/>
    </source>
</evidence>
<keyword evidence="1" id="KW-0472">Membrane</keyword>
<keyword evidence="3" id="KW-0378">Hydrolase</keyword>
<dbReference type="AlphaFoldDB" id="A0A108TD60"/>
<gene>
    <name evidence="3" type="ORF">AA415_00293</name>
</gene>
<dbReference type="Proteomes" id="UP000056419">
    <property type="component" value="Unassembled WGS sequence"/>
</dbReference>
<name>A0A108TD60_BACSE</name>
<dbReference type="GO" id="GO:0016020">
    <property type="term" value="C:membrane"/>
    <property type="evidence" value="ECO:0007669"/>
    <property type="project" value="GOC"/>
</dbReference>
<dbReference type="RefSeq" id="WP_060385036.1">
    <property type="nucleotide sequence ID" value="NZ_LRGC01000001.1"/>
</dbReference>
<protein>
    <submittedName>
        <fullName evidence="3">Endonuclease/Exonuclease/phosphatase family protein</fullName>
    </submittedName>
</protein>
<dbReference type="InterPro" id="IPR036691">
    <property type="entry name" value="Endo/exonu/phosph_ase_sf"/>
</dbReference>
<dbReference type="EMBL" id="LRGC01000001">
    <property type="protein sequence ID" value="KWR57752.1"/>
    <property type="molecule type" value="Genomic_DNA"/>
</dbReference>
<dbReference type="CDD" id="cd09084">
    <property type="entry name" value="EEP-2"/>
    <property type="match status" value="1"/>
</dbReference>
<dbReference type="SUPFAM" id="SSF56219">
    <property type="entry name" value="DNase I-like"/>
    <property type="match status" value="1"/>
</dbReference>
<sequence>MGKTAVKGLFHLILIATTFALAVVTIIASRSGHYHPEHSTIMPLLGLAVPVLLVSCLIVALCWALARRKWAFVTLAAFFFNWEYLTAVIRFGSPHEVPATAPAPNRQGENSGYLTVATYNVHNFGNEITGYSCKQIAKYMQQQHVDVLCFQEFGENKHFTADSLRRALSHWQYAIIPADDSIRGILPIAVFSRYPLIGGRFITYPHSANCSMLCDIILNTDTIRLLNNHLQTTSVSQNRKKWERELAADNTRREAQAVQDAAETLHENFVKRAFQTDSICQLATASPHPVLVCGDFNSLPSSYTYHRLSESLKDGFKTGGHGYMYTYRYGKRMLRIDYAFHSPELECTDYYSPNLDLCSDHNPVIFTVKY</sequence>
<proteinExistence type="predicted"/>
<dbReference type="InterPro" id="IPR051916">
    <property type="entry name" value="GPI-anchor_lipid_remodeler"/>
</dbReference>
<evidence type="ECO:0000256" key="1">
    <source>
        <dbReference type="SAM" id="Phobius"/>
    </source>
</evidence>